<gene>
    <name evidence="1" type="ORF">B296_00019771</name>
</gene>
<accession>A0A426ZQI5</accession>
<dbReference type="Proteomes" id="UP000287651">
    <property type="component" value="Unassembled WGS sequence"/>
</dbReference>
<dbReference type="EMBL" id="AMZH03005487">
    <property type="protein sequence ID" value="RRT66283.1"/>
    <property type="molecule type" value="Genomic_DNA"/>
</dbReference>
<organism evidence="1 2">
    <name type="scientific">Ensete ventricosum</name>
    <name type="common">Abyssinian banana</name>
    <name type="synonym">Musa ensete</name>
    <dbReference type="NCBI Taxonomy" id="4639"/>
    <lineage>
        <taxon>Eukaryota</taxon>
        <taxon>Viridiplantae</taxon>
        <taxon>Streptophyta</taxon>
        <taxon>Embryophyta</taxon>
        <taxon>Tracheophyta</taxon>
        <taxon>Spermatophyta</taxon>
        <taxon>Magnoliopsida</taxon>
        <taxon>Liliopsida</taxon>
        <taxon>Zingiberales</taxon>
        <taxon>Musaceae</taxon>
        <taxon>Ensete</taxon>
    </lineage>
</organism>
<name>A0A426ZQI5_ENSVE</name>
<evidence type="ECO:0000313" key="1">
    <source>
        <dbReference type="EMBL" id="RRT66283.1"/>
    </source>
</evidence>
<dbReference type="AlphaFoldDB" id="A0A426ZQI5"/>
<comment type="caution">
    <text evidence="1">The sequence shown here is derived from an EMBL/GenBank/DDBJ whole genome shotgun (WGS) entry which is preliminary data.</text>
</comment>
<evidence type="ECO:0008006" key="3">
    <source>
        <dbReference type="Google" id="ProtNLM"/>
    </source>
</evidence>
<reference evidence="1 2" key="1">
    <citation type="journal article" date="2014" name="Agronomy (Basel)">
        <title>A Draft Genome Sequence for Ensete ventricosum, the Drought-Tolerant Tree Against Hunger.</title>
        <authorList>
            <person name="Harrison J."/>
            <person name="Moore K.A."/>
            <person name="Paszkiewicz K."/>
            <person name="Jones T."/>
            <person name="Grant M."/>
            <person name="Ambacheew D."/>
            <person name="Muzemil S."/>
            <person name="Studholme D.J."/>
        </authorList>
    </citation>
    <scope>NUCLEOTIDE SEQUENCE [LARGE SCALE GENOMIC DNA]</scope>
</reference>
<evidence type="ECO:0000313" key="2">
    <source>
        <dbReference type="Proteomes" id="UP000287651"/>
    </source>
</evidence>
<proteinExistence type="predicted"/>
<sequence>MERASSVALPLSPRSKIGPSCNTSNSRCWKLRPSGACCRIQSTNGLVRYVGRHNVLGFPDNFARDRPRVVQPYTAHLDPLFQPARKESEANFLASGHLKPTVASILGMRQKEDEPLGPYLARFMKEIRVIPNAHLSLIIQAFMIGIRPSRLFWSLVERSSVTMLEMS</sequence>
<protein>
    <recommendedName>
        <fullName evidence="3">Retrotransposon gag domain-containing protein</fullName>
    </recommendedName>
</protein>